<dbReference type="KEGG" id="manq:L1994_06515"/>
<evidence type="ECO:0000313" key="3">
    <source>
        <dbReference type="EMBL" id="WFN35814.1"/>
    </source>
</evidence>
<organism evidence="3 4">
    <name type="scientific">Methanomicrobium antiquum</name>
    <dbReference type="NCBI Taxonomy" id="487686"/>
    <lineage>
        <taxon>Archaea</taxon>
        <taxon>Methanobacteriati</taxon>
        <taxon>Methanobacteriota</taxon>
        <taxon>Stenosarchaea group</taxon>
        <taxon>Methanomicrobia</taxon>
        <taxon>Methanomicrobiales</taxon>
        <taxon>Methanomicrobiaceae</taxon>
        <taxon>Methanomicrobium</taxon>
    </lineage>
</organism>
<dbReference type="PANTHER" id="PTHR30349:SF87">
    <property type="entry name" value="TRANSPOSASE A"/>
    <property type="match status" value="1"/>
</dbReference>
<accession>A0AAF0JKQ7</accession>
<dbReference type="SUPFAM" id="SSF56349">
    <property type="entry name" value="DNA breaking-rejoining enzymes"/>
    <property type="match status" value="1"/>
</dbReference>
<dbReference type="AlphaFoldDB" id="A0AAF0JKQ7"/>
<sequence>MWFNSRDRALITVLYKSGVRVGELGRFRWKDIVFDDLGAKLYIDDQKTKKYRYSRLTMSVEYLANWKRNYTKKLNDEMPVFTDFHDYTAIKYDAVVRILQRLGERAGIKKNVNPHIFRHSRITHLIQQNYQESIIKKSMWGNLNTEMFATYVSLSETDIDHEFLARAGIKEKESIKRNPLTVIACGHCHYINAPDSVFCSKCGFPLTKEDELGTNKKINEAIDYINENPEFQEFYAEYQNFLSAKKEFQVLKVK</sequence>
<dbReference type="InterPro" id="IPR011010">
    <property type="entry name" value="DNA_brk_join_enz"/>
</dbReference>
<evidence type="ECO:0000259" key="2">
    <source>
        <dbReference type="PROSITE" id="PS51898"/>
    </source>
</evidence>
<dbReference type="GeneID" id="79950035"/>
<dbReference type="PROSITE" id="PS51898">
    <property type="entry name" value="TYR_RECOMBINASE"/>
    <property type="match status" value="1"/>
</dbReference>
<dbReference type="CDD" id="cd00397">
    <property type="entry name" value="DNA_BRE_C"/>
    <property type="match status" value="1"/>
</dbReference>
<dbReference type="Proteomes" id="UP001218895">
    <property type="component" value="Chromosome"/>
</dbReference>
<dbReference type="EMBL" id="CP091092">
    <property type="protein sequence ID" value="WFN35814.1"/>
    <property type="molecule type" value="Genomic_DNA"/>
</dbReference>
<dbReference type="GO" id="GO:0003677">
    <property type="term" value="F:DNA binding"/>
    <property type="evidence" value="ECO:0007669"/>
    <property type="project" value="InterPro"/>
</dbReference>
<reference evidence="3" key="1">
    <citation type="submission" date="2022-01" db="EMBL/GenBank/DDBJ databases">
        <title>Complete genome of Methanomicrobium antiquum DSM 21220.</title>
        <authorList>
            <person name="Chen S.-C."/>
            <person name="You Y.-T."/>
            <person name="Zhou Y.-Z."/>
            <person name="Lai M.-C."/>
        </authorList>
    </citation>
    <scope>NUCLEOTIDE SEQUENCE</scope>
    <source>
        <strain evidence="3">DSM 21220</strain>
    </source>
</reference>
<dbReference type="InterPro" id="IPR002104">
    <property type="entry name" value="Integrase_catalytic"/>
</dbReference>
<dbReference type="InterPro" id="IPR050090">
    <property type="entry name" value="Tyrosine_recombinase_XerCD"/>
</dbReference>
<name>A0AAF0JKQ7_9EURY</name>
<dbReference type="GO" id="GO:0015074">
    <property type="term" value="P:DNA integration"/>
    <property type="evidence" value="ECO:0007669"/>
    <property type="project" value="InterPro"/>
</dbReference>
<proteinExistence type="predicted"/>
<feature type="domain" description="Tyr recombinase" evidence="2">
    <location>
        <begin position="1"/>
        <end position="164"/>
    </location>
</feature>
<dbReference type="GO" id="GO:0006310">
    <property type="term" value="P:DNA recombination"/>
    <property type="evidence" value="ECO:0007669"/>
    <property type="project" value="UniProtKB-KW"/>
</dbReference>
<dbReference type="Pfam" id="PF00589">
    <property type="entry name" value="Phage_integrase"/>
    <property type="match status" value="1"/>
</dbReference>
<dbReference type="Gene3D" id="1.10.443.10">
    <property type="entry name" value="Intergrase catalytic core"/>
    <property type="match status" value="1"/>
</dbReference>
<dbReference type="PANTHER" id="PTHR30349">
    <property type="entry name" value="PHAGE INTEGRASE-RELATED"/>
    <property type="match status" value="1"/>
</dbReference>
<dbReference type="InterPro" id="IPR013762">
    <property type="entry name" value="Integrase-like_cat_sf"/>
</dbReference>
<gene>
    <name evidence="3" type="ORF">L1994_06515</name>
</gene>
<keyword evidence="4" id="KW-1185">Reference proteome</keyword>
<evidence type="ECO:0000256" key="1">
    <source>
        <dbReference type="ARBA" id="ARBA00023172"/>
    </source>
</evidence>
<keyword evidence="1" id="KW-0233">DNA recombination</keyword>
<protein>
    <submittedName>
        <fullName evidence="3">Site-specific integrase</fullName>
    </submittedName>
</protein>
<evidence type="ECO:0000313" key="4">
    <source>
        <dbReference type="Proteomes" id="UP001218895"/>
    </source>
</evidence>
<dbReference type="RefSeq" id="WP_278098653.1">
    <property type="nucleotide sequence ID" value="NZ_CP091092.1"/>
</dbReference>